<dbReference type="InterPro" id="IPR011598">
    <property type="entry name" value="bHLH_dom"/>
</dbReference>
<feature type="compositionally biased region" description="Basic and acidic residues" evidence="4">
    <location>
        <begin position="1"/>
        <end position="13"/>
    </location>
</feature>
<protein>
    <submittedName>
        <fullName evidence="6">Helix-loop-helix DNA-binding domain-containing protein</fullName>
    </submittedName>
</protein>
<dbReference type="AlphaFoldDB" id="A0A135SK53"/>
<evidence type="ECO:0000256" key="2">
    <source>
        <dbReference type="ARBA" id="ARBA00023242"/>
    </source>
</evidence>
<dbReference type="InterPro" id="IPR047206">
    <property type="entry name" value="bHLHzip_scCBP1-like"/>
</dbReference>
<dbReference type="Pfam" id="PF00010">
    <property type="entry name" value="HLH"/>
    <property type="match status" value="1"/>
</dbReference>
<dbReference type="PROSITE" id="PS50888">
    <property type="entry name" value="BHLH"/>
    <property type="match status" value="1"/>
</dbReference>
<evidence type="ECO:0000259" key="5">
    <source>
        <dbReference type="PROSITE" id="PS50888"/>
    </source>
</evidence>
<proteinExistence type="predicted"/>
<comment type="caution">
    <text evidence="6">The sequence shown here is derived from an EMBL/GenBank/DDBJ whole genome shotgun (WGS) entry which is preliminary data.</text>
</comment>
<dbReference type="Proteomes" id="UP000070054">
    <property type="component" value="Unassembled WGS sequence"/>
</dbReference>
<dbReference type="GO" id="GO:0005634">
    <property type="term" value="C:nucleus"/>
    <property type="evidence" value="ECO:0007669"/>
    <property type="project" value="TreeGrafter"/>
</dbReference>
<dbReference type="OrthoDB" id="71302at2759"/>
<dbReference type="Gene3D" id="4.10.280.10">
    <property type="entry name" value="Helix-loop-helix DNA-binding domain"/>
    <property type="match status" value="1"/>
</dbReference>
<accession>A0A135SK53</accession>
<keyword evidence="1 6" id="KW-0238">DNA-binding</keyword>
<name>A0A135SK53_9PEZI</name>
<feature type="domain" description="BHLH" evidence="5">
    <location>
        <begin position="206"/>
        <end position="254"/>
    </location>
</feature>
<dbReference type="PANTHER" id="PTHR47787">
    <property type="entry name" value="CENTROMERE-BINDING PROTEIN 1"/>
    <property type="match status" value="1"/>
</dbReference>
<dbReference type="PANTHER" id="PTHR47787:SF1">
    <property type="entry name" value="CENTROMERE-BINDING PROTEIN 1"/>
    <property type="match status" value="1"/>
</dbReference>
<dbReference type="CDD" id="cd11398">
    <property type="entry name" value="bHLHzip_scCBP1"/>
    <property type="match status" value="1"/>
</dbReference>
<sequence>MADVMSEHPDLSELARSPSPGQKRKRDDDLSDSMSPSRKRSSAEGLSDVDTAAFIENAVEAAHAAAQNGVSAADFSALQQAAAAEHSEAADPANASSTAAAALGSMYPTLHVPPTTEEQFAAQSSNDPTHGQDHGFGHADLSPPDGLPGLPPVPQPTNGLQSVQPQQSHQPHQHQQPPPPQHRYSSGSAGTPAKKPDVGSEEWHKMRKDNHKEVERRRRETINEGINELAKIVPNCEKNKGSILQRAVTFINQLKENETQNIEKWTLEKLLTEQAIAELSASNDKLKQECERLYKELETWKRVAQNAAQDQTPYTAANVEVALSPQQAHIDQADLQHETQQDQHDALLYGPSALFVDKVSDEHEPPQHQLDTPQYHSPIPSIDCAIHQLDIPEHQASASFDPFRQPCPIAPRVISPHTTPPSAIAPPIPPTRSYSPQSSGFAASIPRGICQIENLDSDPSFYFSPYTPSQQ</sequence>
<evidence type="ECO:0000313" key="6">
    <source>
        <dbReference type="EMBL" id="KXH36255.1"/>
    </source>
</evidence>
<feature type="compositionally biased region" description="Low complexity" evidence="4">
    <location>
        <begin position="156"/>
        <end position="175"/>
    </location>
</feature>
<evidence type="ECO:0000256" key="1">
    <source>
        <dbReference type="ARBA" id="ARBA00023125"/>
    </source>
</evidence>
<dbReference type="EMBL" id="JEMN01001481">
    <property type="protein sequence ID" value="KXH36255.1"/>
    <property type="molecule type" value="Genomic_DNA"/>
</dbReference>
<gene>
    <name evidence="6" type="ORF">CNYM01_12155</name>
</gene>
<evidence type="ECO:0000256" key="4">
    <source>
        <dbReference type="SAM" id="MobiDB-lite"/>
    </source>
</evidence>
<dbReference type="SMART" id="SM00353">
    <property type="entry name" value="HLH"/>
    <property type="match status" value="1"/>
</dbReference>
<dbReference type="GO" id="GO:0046983">
    <property type="term" value="F:protein dimerization activity"/>
    <property type="evidence" value="ECO:0007669"/>
    <property type="project" value="InterPro"/>
</dbReference>
<reference evidence="6 7" key="1">
    <citation type="submission" date="2014-02" db="EMBL/GenBank/DDBJ databases">
        <title>The genome sequence of Colletotrichum nymphaeae SA-01.</title>
        <authorList>
            <person name="Baroncelli R."/>
            <person name="Thon M.R."/>
        </authorList>
    </citation>
    <scope>NUCLEOTIDE SEQUENCE [LARGE SCALE GENOMIC DNA]</scope>
    <source>
        <strain evidence="6 7">SA-01</strain>
    </source>
</reference>
<feature type="region of interest" description="Disordered" evidence="4">
    <location>
        <begin position="412"/>
        <end position="440"/>
    </location>
</feature>
<dbReference type="GO" id="GO:0003700">
    <property type="term" value="F:DNA-binding transcription factor activity"/>
    <property type="evidence" value="ECO:0007669"/>
    <property type="project" value="InterPro"/>
</dbReference>
<dbReference type="GO" id="GO:0003677">
    <property type="term" value="F:DNA binding"/>
    <property type="evidence" value="ECO:0007669"/>
    <property type="project" value="UniProtKB-KW"/>
</dbReference>
<keyword evidence="2" id="KW-0539">Nucleus</keyword>
<dbReference type="SUPFAM" id="SSF47459">
    <property type="entry name" value="HLH, helix-loop-helix DNA-binding domain"/>
    <property type="match status" value="1"/>
</dbReference>
<feature type="coiled-coil region" evidence="3">
    <location>
        <begin position="269"/>
        <end position="310"/>
    </location>
</feature>
<feature type="region of interest" description="Disordered" evidence="4">
    <location>
        <begin position="108"/>
        <end position="217"/>
    </location>
</feature>
<feature type="region of interest" description="Disordered" evidence="4">
    <location>
        <begin position="1"/>
        <end position="48"/>
    </location>
</feature>
<keyword evidence="7" id="KW-1185">Reference proteome</keyword>
<feature type="compositionally biased region" description="Pro residues" evidence="4">
    <location>
        <begin position="145"/>
        <end position="155"/>
    </location>
</feature>
<dbReference type="InterPro" id="IPR036638">
    <property type="entry name" value="HLH_DNA-bd_sf"/>
</dbReference>
<evidence type="ECO:0000256" key="3">
    <source>
        <dbReference type="SAM" id="Coils"/>
    </source>
</evidence>
<keyword evidence="3" id="KW-0175">Coiled coil</keyword>
<evidence type="ECO:0000313" key="7">
    <source>
        <dbReference type="Proteomes" id="UP000070054"/>
    </source>
</evidence>
<feature type="compositionally biased region" description="Polar residues" evidence="4">
    <location>
        <begin position="116"/>
        <end position="129"/>
    </location>
</feature>
<organism evidence="6 7">
    <name type="scientific">Colletotrichum nymphaeae SA-01</name>
    <dbReference type="NCBI Taxonomy" id="1460502"/>
    <lineage>
        <taxon>Eukaryota</taxon>
        <taxon>Fungi</taxon>
        <taxon>Dikarya</taxon>
        <taxon>Ascomycota</taxon>
        <taxon>Pezizomycotina</taxon>
        <taxon>Sordariomycetes</taxon>
        <taxon>Hypocreomycetidae</taxon>
        <taxon>Glomerellales</taxon>
        <taxon>Glomerellaceae</taxon>
        <taxon>Colletotrichum</taxon>
        <taxon>Colletotrichum acutatum species complex</taxon>
    </lineage>
</organism>
<feature type="region of interest" description="Disordered" evidence="4">
    <location>
        <begin position="79"/>
        <end position="98"/>
    </location>
</feature>
<feature type="compositionally biased region" description="Basic and acidic residues" evidence="4">
    <location>
        <begin position="194"/>
        <end position="217"/>
    </location>
</feature>